<comment type="caution">
    <text evidence="1">The sequence shown here is derived from an EMBL/GenBank/DDBJ whole genome shotgun (WGS) entry which is preliminary data.</text>
</comment>
<dbReference type="EMBL" id="JAACXV010014251">
    <property type="protein sequence ID" value="KAF7269175.1"/>
    <property type="molecule type" value="Genomic_DNA"/>
</dbReference>
<accession>A0A834M7A9</accession>
<organism evidence="1 2">
    <name type="scientific">Rhynchophorus ferrugineus</name>
    <name type="common">Red palm weevil</name>
    <name type="synonym">Curculio ferrugineus</name>
    <dbReference type="NCBI Taxonomy" id="354439"/>
    <lineage>
        <taxon>Eukaryota</taxon>
        <taxon>Metazoa</taxon>
        <taxon>Ecdysozoa</taxon>
        <taxon>Arthropoda</taxon>
        <taxon>Hexapoda</taxon>
        <taxon>Insecta</taxon>
        <taxon>Pterygota</taxon>
        <taxon>Neoptera</taxon>
        <taxon>Endopterygota</taxon>
        <taxon>Coleoptera</taxon>
        <taxon>Polyphaga</taxon>
        <taxon>Cucujiformia</taxon>
        <taxon>Curculionidae</taxon>
        <taxon>Dryophthorinae</taxon>
        <taxon>Rhynchophorus</taxon>
    </lineage>
</organism>
<evidence type="ECO:0000313" key="2">
    <source>
        <dbReference type="Proteomes" id="UP000625711"/>
    </source>
</evidence>
<proteinExistence type="predicted"/>
<gene>
    <name evidence="1" type="ORF">GWI33_017775</name>
</gene>
<dbReference type="AlphaFoldDB" id="A0A834M7A9"/>
<dbReference type="Proteomes" id="UP000625711">
    <property type="component" value="Unassembled WGS sequence"/>
</dbReference>
<keyword evidence="2" id="KW-1185">Reference proteome</keyword>
<reference evidence="1" key="1">
    <citation type="submission" date="2020-08" db="EMBL/GenBank/DDBJ databases">
        <title>Genome sequencing and assembly of the red palm weevil Rhynchophorus ferrugineus.</title>
        <authorList>
            <person name="Dias G.B."/>
            <person name="Bergman C.M."/>
            <person name="Manee M."/>
        </authorList>
    </citation>
    <scope>NUCLEOTIDE SEQUENCE</scope>
    <source>
        <strain evidence="1">AA-2017</strain>
        <tissue evidence="1">Whole larva</tissue>
    </source>
</reference>
<sequence>MTELYHTTDCFRLQVKGGNLENGEVVDRSEGRKTFAKRPSGDCVQESRDYGGRARLLSAYSKNLKANVQGDPFYIYRQFSVCSLP</sequence>
<evidence type="ECO:0000313" key="1">
    <source>
        <dbReference type="EMBL" id="KAF7269175.1"/>
    </source>
</evidence>
<name>A0A834M7A9_RHYFE</name>
<protein>
    <submittedName>
        <fullName evidence="1">Uncharacterized protein</fullName>
    </submittedName>
</protein>